<reference evidence="1" key="2">
    <citation type="submission" date="2005-04" db="EMBL/GenBank/DDBJ databases">
        <authorList>
            <person name="Buell C.R."/>
            <person name="Wing R.A."/>
            <person name="McCombie W.A."/>
            <person name="Ouyang S."/>
        </authorList>
    </citation>
    <scope>NUCLEOTIDE SEQUENCE</scope>
</reference>
<reference evidence="1" key="3">
    <citation type="submission" date="2006-01" db="EMBL/GenBank/DDBJ databases">
        <authorList>
            <person name="Buell R."/>
        </authorList>
    </citation>
    <scope>NUCLEOTIDE SEQUENCE</scope>
</reference>
<sequence>MGMTAPLPLLLLLLLLYFSFPLSTLVLPAIAAAALAVPLSILVLSQEDGGVTQLLAIHGADGHLTFMRTTATSRSFLTSMASGHGKRRWQDASNEVSRGGDVITSARGEIRSSPRWFNVYLGRKGYMRLEVKRHTFNEFAFIKGYIGI</sequence>
<dbReference type="AlphaFoldDB" id="Q2QQX4"/>
<organism evidence="1">
    <name type="scientific">Oryza sativa subsp. japonica</name>
    <name type="common">Rice</name>
    <dbReference type="NCBI Taxonomy" id="39947"/>
    <lineage>
        <taxon>Eukaryota</taxon>
        <taxon>Viridiplantae</taxon>
        <taxon>Streptophyta</taxon>
        <taxon>Embryophyta</taxon>
        <taxon>Tracheophyta</taxon>
        <taxon>Spermatophyta</taxon>
        <taxon>Magnoliopsida</taxon>
        <taxon>Liliopsida</taxon>
        <taxon>Poales</taxon>
        <taxon>Poaceae</taxon>
        <taxon>BOP clade</taxon>
        <taxon>Oryzoideae</taxon>
        <taxon>Oryzeae</taxon>
        <taxon>Oryzinae</taxon>
        <taxon>Oryza</taxon>
        <taxon>Oryza sativa</taxon>
    </lineage>
</organism>
<proteinExistence type="predicted"/>
<dbReference type="EMBL" id="DP000011">
    <property type="protein sequence ID" value="ABA98249.1"/>
    <property type="molecule type" value="Genomic_DNA"/>
</dbReference>
<evidence type="ECO:0000313" key="1">
    <source>
        <dbReference type="EMBL" id="ABA98249.1"/>
    </source>
</evidence>
<accession>Q2QQX4</accession>
<name>Q2QQX4_ORYSJ</name>
<protein>
    <submittedName>
        <fullName evidence="1">Uncharacterized protein</fullName>
    </submittedName>
</protein>
<gene>
    <name evidence="1" type="ordered locus">LOC_Os12g29540</name>
</gene>
<reference evidence="1" key="1">
    <citation type="journal article" date="2005" name="BMC Biol.">
        <title>The sequence of rice chromosomes 11 and 12, rich in disease resistance genes and recent gene duplications.</title>
        <authorList>
            <consortium name="The rice chromosomes 11 and 12 sequencing consortia"/>
        </authorList>
    </citation>
    <scope>NUCLEOTIDE SEQUENCE [LARGE SCALE GENOMIC DNA]</scope>
</reference>